<evidence type="ECO:0000256" key="1">
    <source>
        <dbReference type="ARBA" id="ARBA00005324"/>
    </source>
</evidence>
<dbReference type="InterPro" id="IPR041567">
    <property type="entry name" value="COI1_F-box"/>
</dbReference>
<sequence>MRGHDWINTCLPDELIVEIFRLLDSKPSRDACSLVCKRWLALERLSRTTLRVGATGSPDLFIKLLARRFFNVRNVHIDERLSITLPVQLGRRRGNNYNVVSSLQLYATEKDGPEDVGFESCSLSDAGLIALGDGFPKLEKLSLIWCSNISSSGLIALANKCSFLTALDLQGCYVGDHGLAAVGQSCKQLEDLNLRFCEALTDTGLVELALGCGNSLKALGIAACAKITDVSLEAVGRHCKSLETLSLDSEFMHNKGVLAVAHGCPSLKVLKLQCINVTDEALKAVGTSCASLEFLALYSFQRFTDNNVLSDYSVFWYSFFYFILILKLRGLRSIGNGCKKLKDLTVSDCYFLSDKGLEAIATGCKELTHLTVNGCHNIGTLGLEFIGKSCSLLTELTLLYCQRIGNRALLEIGLGCKLLQALDLVDCSSIGDEAICFIAKGCRNLKKLHIRRCYEACFLPHILVGNRGIKAVGENCKSLTDLSLRFCDRVGDEALVAIGKCNSLQRLNVSGCHQIGDAGIIAIARGCPQLTYLDVSVLQNLGDMAMAELGEGCSNLKEIVLSHCRQITDVGLSHLVKNCTLLECCHMVYCPGISSSGVATVVSSCPNIKKLLVEKTKPLRRSDNDDTSPFADDGGVSSSPFANAGSARSPNRRRRRRVPSLSQTSTTAVPCSSVSLIKDSKRLVQPVSSAILVRNRKAMAGGCSIRAVWILSSLDTVVFSRRFPVVEKRWRAACRSENLTCAIPDSDTLNYAVFPSLPTDSELVAAFVERKRREGSIRGLGIRMSHSAKGSDSWVDDPITRHIIGLYINKEEDGDNNLLWPLILHTKGQYSVLVLPLVEPRHLKAYAVLCKRSDCGIAVGVDNSLSSLLLDLPSITGYGKLTALAFMVAHAIGDTITGEVVEPEVIVNTSPSVGGLLDSLTGSIGISGISSRAKPVAATVSSSNPSITAVTGAVASDTPRIGTRPLDKDALRTFITSSMPFGTPLDLSHSNIFSMKVNGFSMLDLPPSDLKQPAWKPYLYKGKQRVLFTIHEVVHAAMYDRDEIPDSISISGQINCRAELEGLPDLSFPLTGMNTNHIEVLSFHPCAQIPEQGMDKHAVMFSPPLGNFVIMRYQSKCGIGPPVQGFYQLSMVSEDKGAFLFKLRLMEGYKSPLTMEFCNVTMPFPRRRIISFDGTPSIGIVSNTEHSVEWKIITTGRGLSGRSIEATFPGTVQFAPLQIQRWPMSSSASGLMADEDSDAETDGSNNMVNIDECLMEKMNKDLPSVDLEEPFSWQAYNCAKISFKIVGAPLSGISIDTKSVSIYPAVKAPVELSTQVRAPQQLWQRCKRMDMNIRREICRIGLPNCSNFEVPCIQILDGDISRQIQEMVQFCWLPL</sequence>
<dbReference type="Gene3D" id="2.60.40.1170">
    <property type="entry name" value="Mu homology domain, subdomain B"/>
    <property type="match status" value="2"/>
</dbReference>
<organism evidence="8 9">
    <name type="scientific">Cannabis sativa</name>
    <name type="common">Hemp</name>
    <name type="synonym">Marijuana</name>
    <dbReference type="NCBI Taxonomy" id="3483"/>
    <lineage>
        <taxon>Eukaryota</taxon>
        <taxon>Viridiplantae</taxon>
        <taxon>Streptophyta</taxon>
        <taxon>Embryophyta</taxon>
        <taxon>Tracheophyta</taxon>
        <taxon>Spermatophyta</taxon>
        <taxon>Magnoliopsida</taxon>
        <taxon>eudicotyledons</taxon>
        <taxon>Gunneridae</taxon>
        <taxon>Pentapetalae</taxon>
        <taxon>rosids</taxon>
        <taxon>fabids</taxon>
        <taxon>Rosales</taxon>
        <taxon>Cannabaceae</taxon>
        <taxon>Cannabis</taxon>
    </lineage>
</organism>
<dbReference type="FunFam" id="2.60.40.1170:FF:000025">
    <property type="entry name" value="AP-5 complex subunit mu isoform X1"/>
    <property type="match status" value="1"/>
</dbReference>
<evidence type="ECO:0000256" key="3">
    <source>
        <dbReference type="ARBA" id="ARBA00022927"/>
    </source>
</evidence>
<dbReference type="InterPro" id="IPR036047">
    <property type="entry name" value="F-box-like_dom_sf"/>
</dbReference>
<dbReference type="FunFam" id="2.60.40.1170:FF:000027">
    <property type="entry name" value="Adaptor complexes medium subunit family protein"/>
    <property type="match status" value="1"/>
</dbReference>
<dbReference type="InterPro" id="IPR032675">
    <property type="entry name" value="LRR_dom_sf"/>
</dbReference>
<keyword evidence="9" id="KW-1185">Reference proteome</keyword>
<dbReference type="GO" id="GO:0005770">
    <property type="term" value="C:late endosome"/>
    <property type="evidence" value="ECO:0007669"/>
    <property type="project" value="TreeGrafter"/>
</dbReference>
<dbReference type="SMART" id="SM00367">
    <property type="entry name" value="LRR_CC"/>
    <property type="match status" value="17"/>
</dbReference>
<dbReference type="Gene3D" id="3.80.10.10">
    <property type="entry name" value="Ribonuclease Inhibitor"/>
    <property type="match status" value="2"/>
</dbReference>
<dbReference type="GO" id="GO:0016197">
    <property type="term" value="P:endosomal transport"/>
    <property type="evidence" value="ECO:0007669"/>
    <property type="project" value="TreeGrafter"/>
</dbReference>
<dbReference type="CDD" id="cd09256">
    <property type="entry name" value="AP_MuD_MHD"/>
    <property type="match status" value="1"/>
</dbReference>
<dbReference type="GO" id="GO:0015031">
    <property type="term" value="P:protein transport"/>
    <property type="evidence" value="ECO:0007669"/>
    <property type="project" value="UniProtKB-KW"/>
</dbReference>
<dbReference type="Gene3D" id="1.20.1280.50">
    <property type="match status" value="1"/>
</dbReference>
<evidence type="ECO:0000313" key="9">
    <source>
        <dbReference type="Proteomes" id="UP000583929"/>
    </source>
</evidence>
<dbReference type="InterPro" id="IPR057207">
    <property type="entry name" value="FBXL15_LRR"/>
</dbReference>
<proteinExistence type="inferred from homology"/>
<feature type="domain" description="MHD" evidence="7">
    <location>
        <begin position="1023"/>
        <end position="1286"/>
    </location>
</feature>
<feature type="region of interest" description="Disordered" evidence="6">
    <location>
        <begin position="619"/>
        <end position="666"/>
    </location>
</feature>
<comment type="subcellular location">
    <subcellularLocation>
        <location evidence="5">Endomembrane system</location>
        <topology evidence="5">Peripheral membrane protein</topology>
        <orientation evidence="5">Cytoplasmic side</orientation>
    </subcellularLocation>
</comment>
<dbReference type="PROSITE" id="PS51072">
    <property type="entry name" value="MHD"/>
    <property type="match status" value="1"/>
</dbReference>
<dbReference type="CDD" id="cd22159">
    <property type="entry name" value="F-box_AtTIR1-like"/>
    <property type="match status" value="1"/>
</dbReference>
<dbReference type="InterPro" id="IPR039591">
    <property type="entry name" value="AP5M1"/>
</dbReference>
<dbReference type="EMBL" id="JAATIQ010000335">
    <property type="protein sequence ID" value="KAF4361113.1"/>
    <property type="molecule type" value="Genomic_DNA"/>
</dbReference>
<dbReference type="Pfam" id="PF25372">
    <property type="entry name" value="DUF7885"/>
    <property type="match status" value="3"/>
</dbReference>
<dbReference type="InterPro" id="IPR028565">
    <property type="entry name" value="MHD"/>
</dbReference>
<dbReference type="GO" id="GO:0030119">
    <property type="term" value="C:AP-type membrane coat adaptor complex"/>
    <property type="evidence" value="ECO:0007669"/>
    <property type="project" value="TreeGrafter"/>
</dbReference>
<keyword evidence="3" id="KW-0653">Protein transport</keyword>
<dbReference type="SUPFAM" id="SSF81383">
    <property type="entry name" value="F-box domain"/>
    <property type="match status" value="1"/>
</dbReference>
<evidence type="ECO:0000256" key="5">
    <source>
        <dbReference type="ARBA" id="ARBA00029433"/>
    </source>
</evidence>
<comment type="caution">
    <text evidence="8">The sequence shown here is derived from an EMBL/GenBank/DDBJ whole genome shotgun (WGS) entry which is preliminary data.</text>
</comment>
<reference evidence="8 9" key="1">
    <citation type="journal article" date="2020" name="bioRxiv">
        <title>Sequence and annotation of 42 cannabis genomes reveals extensive copy number variation in cannabinoid synthesis and pathogen resistance genes.</title>
        <authorList>
            <person name="Mckernan K.J."/>
            <person name="Helbert Y."/>
            <person name="Kane L.T."/>
            <person name="Ebling H."/>
            <person name="Zhang L."/>
            <person name="Liu B."/>
            <person name="Eaton Z."/>
            <person name="Mclaughlin S."/>
            <person name="Kingan S."/>
            <person name="Baybayan P."/>
            <person name="Concepcion G."/>
            <person name="Jordan M."/>
            <person name="Riva A."/>
            <person name="Barbazuk W."/>
            <person name="Harkins T."/>
        </authorList>
    </citation>
    <scope>NUCLEOTIDE SEQUENCE [LARGE SCALE GENOMIC DNA]</scope>
    <source>
        <strain evidence="9">cv. Jamaican Lion 4</strain>
        <tissue evidence="8">Leaf</tissue>
    </source>
</reference>
<protein>
    <recommendedName>
        <fullName evidence="7">MHD domain-containing protein</fullName>
    </recommendedName>
</protein>
<accession>A0A7J6ERQ5</accession>
<name>A0A7J6ERQ5_CANSA</name>
<gene>
    <name evidence="8" type="ORF">G4B88_000414</name>
</gene>
<dbReference type="PANTHER" id="PTHR16082:SF2">
    <property type="entry name" value="AP-5 COMPLEX SUBUNIT MU-1"/>
    <property type="match status" value="1"/>
</dbReference>
<dbReference type="Proteomes" id="UP000583929">
    <property type="component" value="Unassembled WGS sequence"/>
</dbReference>
<dbReference type="GO" id="GO:0005764">
    <property type="term" value="C:lysosome"/>
    <property type="evidence" value="ECO:0007669"/>
    <property type="project" value="TreeGrafter"/>
</dbReference>
<dbReference type="InterPro" id="IPR036168">
    <property type="entry name" value="AP2_Mu_C_sf"/>
</dbReference>
<dbReference type="SUPFAM" id="SSF49447">
    <property type="entry name" value="Second domain of Mu2 adaptin subunit (ap50) of ap2 adaptor"/>
    <property type="match status" value="1"/>
</dbReference>
<dbReference type="PANTHER" id="PTHR16082">
    <property type="entry name" value="AP-5 COMPLEX SUBUNIT MU-1"/>
    <property type="match status" value="1"/>
</dbReference>
<keyword evidence="2" id="KW-0813">Transport</keyword>
<evidence type="ECO:0000259" key="7">
    <source>
        <dbReference type="PROSITE" id="PS51072"/>
    </source>
</evidence>
<dbReference type="InterPro" id="IPR006553">
    <property type="entry name" value="Leu-rich_rpt_Cys-con_subtyp"/>
</dbReference>
<dbReference type="GO" id="GO:0005829">
    <property type="term" value="C:cytosol"/>
    <property type="evidence" value="ECO:0007669"/>
    <property type="project" value="TreeGrafter"/>
</dbReference>
<dbReference type="SUPFAM" id="SSF52047">
    <property type="entry name" value="RNI-like"/>
    <property type="match status" value="1"/>
</dbReference>
<dbReference type="Pfam" id="PF18511">
    <property type="entry name" value="F-box_5"/>
    <property type="match status" value="1"/>
</dbReference>
<keyword evidence="4" id="KW-0472">Membrane</keyword>
<feature type="compositionally biased region" description="Polar residues" evidence="6">
    <location>
        <begin position="636"/>
        <end position="649"/>
    </location>
</feature>
<dbReference type="Pfam" id="PF00928">
    <property type="entry name" value="Adap_comp_sub"/>
    <property type="match status" value="1"/>
</dbReference>
<dbReference type="FunFam" id="1.20.1280.50:FF:000023">
    <property type="entry name" value="F-box/LRR-repeat protein 4"/>
    <property type="match status" value="1"/>
</dbReference>
<evidence type="ECO:0000256" key="4">
    <source>
        <dbReference type="ARBA" id="ARBA00023136"/>
    </source>
</evidence>
<evidence type="ECO:0000313" key="8">
    <source>
        <dbReference type="EMBL" id="KAF4361113.1"/>
    </source>
</evidence>
<evidence type="ECO:0000256" key="6">
    <source>
        <dbReference type="SAM" id="MobiDB-lite"/>
    </source>
</evidence>
<evidence type="ECO:0000256" key="2">
    <source>
        <dbReference type="ARBA" id="ARBA00022448"/>
    </source>
</evidence>
<comment type="similarity">
    <text evidence="1">Belongs to the adaptor complexes medium subunit family.</text>
</comment>